<dbReference type="Proteomes" id="UP000283269">
    <property type="component" value="Unassembled WGS sequence"/>
</dbReference>
<dbReference type="OrthoDB" id="2317741at2759"/>
<gene>
    <name evidence="2" type="ORF">CVT25_009547</name>
</gene>
<reference evidence="2 3" key="1">
    <citation type="journal article" date="2018" name="Evol. Lett.">
        <title>Horizontal gene cluster transfer increased hallucinogenic mushroom diversity.</title>
        <authorList>
            <person name="Reynolds H.T."/>
            <person name="Vijayakumar V."/>
            <person name="Gluck-Thaler E."/>
            <person name="Korotkin H.B."/>
            <person name="Matheny P.B."/>
            <person name="Slot J.C."/>
        </authorList>
    </citation>
    <scope>NUCLEOTIDE SEQUENCE [LARGE SCALE GENOMIC DNA]</scope>
    <source>
        <strain evidence="2 3">2631</strain>
    </source>
</reference>
<dbReference type="STRING" id="93625.A0A409XV34"/>
<evidence type="ECO:0000256" key="1">
    <source>
        <dbReference type="SAM" id="SignalP"/>
    </source>
</evidence>
<sequence>MKFTRVSTFVSVLLVGLVSNVSGAALDVFVPPITKPVAGDVWTSGQQQLVTWDVSHPPASITNRNGVLILRKDDVTTPLILAENFDILLGQIEVTVPLVVEGSDYSLYSETLETLRPSSPSRAPVLISEAFMSKKIITHPYTPSRPDLAETGANPLGIRGVDADLIYDSFKASRHQSPLIHITITTSSPNILILFTMKFTSVTTLASLLFVALSSNVSALPTNTLEQRDVFVPPILDPHAGTVWTSGQRRLVTWDTSNHPVNITNKVGRIFLRMNDLTTPLILAQNFDILQGKVQVTVPLVVEGDYQLVLFGDSGNFSPTFKIKGSGVQF</sequence>
<keyword evidence="1" id="KW-0732">Signal</keyword>
<proteinExistence type="predicted"/>
<protein>
    <submittedName>
        <fullName evidence="2">Uncharacterized protein</fullName>
    </submittedName>
</protein>
<accession>A0A409XV34</accession>
<comment type="caution">
    <text evidence="2">The sequence shown here is derived from an EMBL/GenBank/DDBJ whole genome shotgun (WGS) entry which is preliminary data.</text>
</comment>
<evidence type="ECO:0000313" key="2">
    <source>
        <dbReference type="EMBL" id="PPQ94692.1"/>
    </source>
</evidence>
<organism evidence="2 3">
    <name type="scientific">Psilocybe cyanescens</name>
    <dbReference type="NCBI Taxonomy" id="93625"/>
    <lineage>
        <taxon>Eukaryota</taxon>
        <taxon>Fungi</taxon>
        <taxon>Dikarya</taxon>
        <taxon>Basidiomycota</taxon>
        <taxon>Agaricomycotina</taxon>
        <taxon>Agaricomycetes</taxon>
        <taxon>Agaricomycetidae</taxon>
        <taxon>Agaricales</taxon>
        <taxon>Agaricineae</taxon>
        <taxon>Strophariaceae</taxon>
        <taxon>Psilocybe</taxon>
    </lineage>
</organism>
<keyword evidence="3" id="KW-1185">Reference proteome</keyword>
<dbReference type="InParanoid" id="A0A409XV34"/>
<feature type="chain" id="PRO_5019538731" evidence="1">
    <location>
        <begin position="24"/>
        <end position="330"/>
    </location>
</feature>
<feature type="signal peptide" evidence="1">
    <location>
        <begin position="1"/>
        <end position="23"/>
    </location>
</feature>
<name>A0A409XV34_PSICY</name>
<evidence type="ECO:0000313" key="3">
    <source>
        <dbReference type="Proteomes" id="UP000283269"/>
    </source>
</evidence>
<dbReference type="EMBL" id="NHYD01000271">
    <property type="protein sequence ID" value="PPQ94692.1"/>
    <property type="molecule type" value="Genomic_DNA"/>
</dbReference>
<dbReference type="AlphaFoldDB" id="A0A409XV34"/>